<dbReference type="EMBL" id="MKZY01000009">
    <property type="protein sequence ID" value="OOO05341.1"/>
    <property type="molecule type" value="Genomic_DNA"/>
</dbReference>
<organism evidence="2 3">
    <name type="scientific">Aspergillus oryzae</name>
    <name type="common">Yellow koji mold</name>
    <dbReference type="NCBI Taxonomy" id="5062"/>
    <lineage>
        <taxon>Eukaryota</taxon>
        <taxon>Fungi</taxon>
        <taxon>Dikarya</taxon>
        <taxon>Ascomycota</taxon>
        <taxon>Pezizomycotina</taxon>
        <taxon>Eurotiomycetes</taxon>
        <taxon>Eurotiomycetidae</taxon>
        <taxon>Eurotiales</taxon>
        <taxon>Aspergillaceae</taxon>
        <taxon>Aspergillus</taxon>
        <taxon>Aspergillus subgen. Circumdati</taxon>
    </lineage>
</organism>
<accession>A0A1S9D8B0</accession>
<dbReference type="Gene3D" id="2.60.270.50">
    <property type="match status" value="1"/>
</dbReference>
<comment type="similarity">
    <text evidence="1">Belongs to the aegerolysin family.</text>
</comment>
<sequence>MYNQWIGFNIVNNSGSFIKISNAYLSVGKFYRWDDKDNEISSDSVINTRNLPGVQDLSFGSCGRSDAPVGTEGEISFEADGKVVAKVVWDCPAPAGSWNIVKSFSEADGFGISHNGDGSTGAIGLVTFEISNT</sequence>
<dbReference type="Pfam" id="PF06355">
    <property type="entry name" value="Aegerolysin"/>
    <property type="match status" value="1"/>
</dbReference>
<reference evidence="2 3" key="1">
    <citation type="submission" date="2016-10" db="EMBL/GenBank/DDBJ databases">
        <title>Genome sequencing of Aspergillus oryzae BCC7051.</title>
        <authorList>
            <person name="Thammarongtham C."/>
            <person name="Vorapreeda T."/>
            <person name="Nookaew I."/>
            <person name="Srisuk T."/>
            <person name="Land M."/>
            <person name="Jeennor S."/>
            <person name="Laoteng K."/>
        </authorList>
    </citation>
    <scope>NUCLEOTIDE SEQUENCE [LARGE SCALE GENOMIC DNA]</scope>
    <source>
        <strain evidence="2 3">BCC7051</strain>
    </source>
</reference>
<comment type="caution">
    <text evidence="2">The sequence shown here is derived from an EMBL/GenBank/DDBJ whole genome shotgun (WGS) entry which is preliminary data.</text>
</comment>
<dbReference type="InterPro" id="IPR009413">
    <property type="entry name" value="Aegerolysin-typ"/>
</dbReference>
<evidence type="ECO:0000313" key="2">
    <source>
        <dbReference type="EMBL" id="OOO05341.1"/>
    </source>
</evidence>
<dbReference type="OrthoDB" id="2727348at2759"/>
<dbReference type="Proteomes" id="UP000190312">
    <property type="component" value="Unassembled WGS sequence"/>
</dbReference>
<protein>
    <submittedName>
        <fullName evidence="2">Aegerolysin</fullName>
    </submittedName>
</protein>
<evidence type="ECO:0000256" key="1">
    <source>
        <dbReference type="ARBA" id="ARBA00010795"/>
    </source>
</evidence>
<gene>
    <name evidence="2" type="ORF">OAory_01068570</name>
</gene>
<dbReference type="AlphaFoldDB" id="A0A1S9D8B0"/>
<proteinExistence type="inferred from homology"/>
<dbReference type="GO" id="GO:0019836">
    <property type="term" value="P:symbiont-mediated hemolysis of host erythrocyte"/>
    <property type="evidence" value="ECO:0007669"/>
    <property type="project" value="InterPro"/>
</dbReference>
<evidence type="ECO:0000313" key="3">
    <source>
        <dbReference type="Proteomes" id="UP000190312"/>
    </source>
</evidence>
<name>A0A1S9D8B0_ASPOZ</name>